<feature type="domain" description="DM2" evidence="2">
    <location>
        <begin position="205"/>
        <end position="508"/>
    </location>
</feature>
<gene>
    <name evidence="3" type="ORF">LOTGIDRAFT_233488</name>
</gene>
<dbReference type="RefSeq" id="XP_009058256.1">
    <property type="nucleotide sequence ID" value="XM_009060008.1"/>
</dbReference>
<dbReference type="EMBL" id="KB202284">
    <property type="protein sequence ID" value="ESO90985.1"/>
    <property type="molecule type" value="Genomic_DNA"/>
</dbReference>
<dbReference type="InterPro" id="IPR029421">
    <property type="entry name" value="MTBP_N"/>
</dbReference>
<dbReference type="Pfam" id="PF14918">
    <property type="entry name" value="MTBP_N"/>
    <property type="match status" value="1"/>
</dbReference>
<dbReference type="AlphaFoldDB" id="V4A7J0"/>
<dbReference type="OrthoDB" id="8633268at2759"/>
<reference evidence="3 4" key="1">
    <citation type="journal article" date="2013" name="Nature">
        <title>Insights into bilaterian evolution from three spiralian genomes.</title>
        <authorList>
            <person name="Simakov O."/>
            <person name="Marletaz F."/>
            <person name="Cho S.J."/>
            <person name="Edsinger-Gonzales E."/>
            <person name="Havlak P."/>
            <person name="Hellsten U."/>
            <person name="Kuo D.H."/>
            <person name="Larsson T."/>
            <person name="Lv J."/>
            <person name="Arendt D."/>
            <person name="Savage R."/>
            <person name="Osoegawa K."/>
            <person name="de Jong P."/>
            <person name="Grimwood J."/>
            <person name="Chapman J.A."/>
            <person name="Shapiro H."/>
            <person name="Aerts A."/>
            <person name="Otillar R.P."/>
            <person name="Terry A.Y."/>
            <person name="Boore J.L."/>
            <person name="Grigoriev I.V."/>
            <person name="Lindberg D.R."/>
            <person name="Seaver E.C."/>
            <person name="Weisblat D.A."/>
            <person name="Putnam N.H."/>
            <person name="Rokhsar D.S."/>
        </authorList>
    </citation>
    <scope>NUCLEOTIDE SEQUENCE [LARGE SCALE GENOMIC DNA]</scope>
</reference>
<sequence>MKYTIIFPFDDTESRTLIEDFLKRCHLESTFHFIASDQTYDKCYSRKIDHIEWMNKDGWNEFISEVNQDNFNTNLSEELHVLSDSLLYTGEPIKLYSILPDDLSENSLELYGGFYRMKKWHNIDLTFITTSDSLSQSVLELTEFLSTDIVDEFKYDVLDHQTLWMGKISVLDKVDDKGYQFPGFRLSSNDIKKLKCRYNNKDIQYGRMIEILDVVDMSTVPTFLMTNITLQLEVVKDCKESRIFIEDFNSSNREEVYIGRLATYNTKNIPTCGLTNHLKTSAWKDKIMTDISCIQEPDEEILPSLQYLHFIITSDRCSDILMLTILKSPGDINSNIINILETVVDINEDTTDNICDNKVVSSLPCIDTLNLTLLHDHLNQLQCSLLKDWIDEQKKKNLNTTIDKKQLQVFLDKTQHLFLQSIFDNYNEDDHDKEISEEDTEVESIDPSKWPERLALQYEESKQKTMKRYRSTDSIPLSSPFYSCPQESSASLDAIEFLRFFQPDGSALNPNLSPVRKKPNGRIIRRLSSHESLTSWPESRSVKYHDI</sequence>
<evidence type="ECO:0000259" key="2">
    <source>
        <dbReference type="Pfam" id="PF14919"/>
    </source>
</evidence>
<dbReference type="PANTHER" id="PTHR14382">
    <property type="entry name" value="MDM2-BINDING PROTEIN"/>
    <property type="match status" value="1"/>
</dbReference>
<feature type="domain" description="DM2" evidence="1">
    <location>
        <begin position="64"/>
        <end position="190"/>
    </location>
</feature>
<evidence type="ECO:0000313" key="3">
    <source>
        <dbReference type="EMBL" id="ESO90985.1"/>
    </source>
</evidence>
<dbReference type="PANTHER" id="PTHR14382:SF1">
    <property type="entry name" value="MDM2-BINDING PROTEIN"/>
    <property type="match status" value="1"/>
</dbReference>
<dbReference type="GeneID" id="20249281"/>
<organism evidence="3 4">
    <name type="scientific">Lottia gigantea</name>
    <name type="common">Giant owl limpet</name>
    <dbReference type="NCBI Taxonomy" id="225164"/>
    <lineage>
        <taxon>Eukaryota</taxon>
        <taxon>Metazoa</taxon>
        <taxon>Spiralia</taxon>
        <taxon>Lophotrochozoa</taxon>
        <taxon>Mollusca</taxon>
        <taxon>Gastropoda</taxon>
        <taxon>Patellogastropoda</taxon>
        <taxon>Lottioidea</taxon>
        <taxon>Lottiidae</taxon>
        <taxon>Lottia</taxon>
    </lineage>
</organism>
<evidence type="ECO:0000313" key="4">
    <source>
        <dbReference type="Proteomes" id="UP000030746"/>
    </source>
</evidence>
<name>V4A7J0_LOTGI</name>
<evidence type="ECO:0000259" key="1">
    <source>
        <dbReference type="Pfam" id="PF14918"/>
    </source>
</evidence>
<dbReference type="Pfam" id="PF14919">
    <property type="entry name" value="MTBP_mid"/>
    <property type="match status" value="1"/>
</dbReference>
<dbReference type="HOGENOM" id="CLU_498093_0_0_1"/>
<dbReference type="GO" id="GO:0007089">
    <property type="term" value="P:traversing start control point of mitotic cell cycle"/>
    <property type="evidence" value="ECO:0007669"/>
    <property type="project" value="TreeGrafter"/>
</dbReference>
<dbReference type="CTD" id="20249281"/>
<dbReference type="KEGG" id="lgi:LOTGIDRAFT_233488"/>
<dbReference type="GO" id="GO:0034501">
    <property type="term" value="P:protein localization to kinetochore"/>
    <property type="evidence" value="ECO:0007669"/>
    <property type="project" value="TreeGrafter"/>
</dbReference>
<dbReference type="Proteomes" id="UP000030746">
    <property type="component" value="Unassembled WGS sequence"/>
</dbReference>
<accession>V4A7J0</accession>
<dbReference type="InterPro" id="IPR039061">
    <property type="entry name" value="MTBP"/>
</dbReference>
<dbReference type="GO" id="GO:0031396">
    <property type="term" value="P:regulation of protein ubiquitination"/>
    <property type="evidence" value="ECO:0007669"/>
    <property type="project" value="InterPro"/>
</dbReference>
<keyword evidence="4" id="KW-1185">Reference proteome</keyword>
<proteinExistence type="predicted"/>
<dbReference type="OMA" id="NTTELRH"/>
<dbReference type="STRING" id="225164.V4A7J0"/>
<dbReference type="GO" id="GO:0000776">
    <property type="term" value="C:kinetochore"/>
    <property type="evidence" value="ECO:0007669"/>
    <property type="project" value="TreeGrafter"/>
</dbReference>
<dbReference type="InterPro" id="IPR029420">
    <property type="entry name" value="MTBP_central"/>
</dbReference>
<protein>
    <submittedName>
        <fullName evidence="3">Uncharacterized protein</fullName>
    </submittedName>
</protein>